<reference evidence="2" key="1">
    <citation type="submission" date="2019-08" db="EMBL/GenBank/DDBJ databases">
        <title>Reference gene set and small RNA set construction with multiple tissues from Davidia involucrata Baill.</title>
        <authorList>
            <person name="Yang H."/>
            <person name="Zhou C."/>
            <person name="Li G."/>
            <person name="Wang J."/>
            <person name="Gao P."/>
            <person name="Wang M."/>
            <person name="Wang R."/>
            <person name="Zhao Y."/>
        </authorList>
    </citation>
    <scope>NUCLEOTIDE SEQUENCE</scope>
    <source>
        <tissue evidence="2">Mixed with DoveR01_LX</tissue>
    </source>
</reference>
<gene>
    <name evidence="2" type="ORF">Din_043337</name>
</gene>
<dbReference type="EMBL" id="GHES01043337">
    <property type="protein sequence ID" value="MPA73896.1"/>
    <property type="molecule type" value="Transcribed_RNA"/>
</dbReference>
<dbReference type="AlphaFoldDB" id="A0A5B7C0S7"/>
<accession>A0A5B7C0S7</accession>
<protein>
    <submittedName>
        <fullName evidence="2">Uncharacterized protein</fullName>
    </submittedName>
</protein>
<name>A0A5B7C0S7_DAVIN</name>
<evidence type="ECO:0000313" key="2">
    <source>
        <dbReference type="EMBL" id="MPA73896.1"/>
    </source>
</evidence>
<organism evidence="2">
    <name type="scientific">Davidia involucrata</name>
    <name type="common">Dove tree</name>
    <dbReference type="NCBI Taxonomy" id="16924"/>
    <lineage>
        <taxon>Eukaryota</taxon>
        <taxon>Viridiplantae</taxon>
        <taxon>Streptophyta</taxon>
        <taxon>Embryophyta</taxon>
        <taxon>Tracheophyta</taxon>
        <taxon>Spermatophyta</taxon>
        <taxon>Magnoliopsida</taxon>
        <taxon>eudicotyledons</taxon>
        <taxon>Gunneridae</taxon>
        <taxon>Pentapetalae</taxon>
        <taxon>asterids</taxon>
        <taxon>Cornales</taxon>
        <taxon>Nyssaceae</taxon>
        <taxon>Davidia</taxon>
    </lineage>
</organism>
<feature type="region of interest" description="Disordered" evidence="1">
    <location>
        <begin position="1"/>
        <end position="41"/>
    </location>
</feature>
<feature type="compositionally biased region" description="Basic and acidic residues" evidence="1">
    <location>
        <begin position="30"/>
        <end position="41"/>
    </location>
</feature>
<proteinExistence type="predicted"/>
<evidence type="ECO:0000256" key="1">
    <source>
        <dbReference type="SAM" id="MobiDB-lite"/>
    </source>
</evidence>
<sequence>MGSEYNPSKPHYNISMSKRTRKPQENQIPLEEKESPPKDVNELVEENDHRSLKQLMIKGDGEGRSSLGQHFTEEEKQLQVVVKQHEESLDGVKFKRLVSRYARVLSHLIKIKGGPPLGSRKKPVLRLSM</sequence>